<dbReference type="SUPFAM" id="SSF46785">
    <property type="entry name" value="Winged helix' DNA-binding domain"/>
    <property type="match status" value="1"/>
</dbReference>
<dbReference type="EMBL" id="BARU01002738">
    <property type="protein sequence ID" value="GAH30706.1"/>
    <property type="molecule type" value="Genomic_DNA"/>
</dbReference>
<gene>
    <name evidence="5" type="ORF">S03H2_06305</name>
</gene>
<dbReference type="InterPro" id="IPR051081">
    <property type="entry name" value="HTH_MetalResp_TranReg"/>
</dbReference>
<dbReference type="Gene3D" id="1.10.10.10">
    <property type="entry name" value="Winged helix-like DNA-binding domain superfamily/Winged helix DNA-binding domain"/>
    <property type="match status" value="1"/>
</dbReference>
<evidence type="ECO:0000313" key="5">
    <source>
        <dbReference type="EMBL" id="GAH30706.1"/>
    </source>
</evidence>
<dbReference type="PANTHER" id="PTHR33154:SF18">
    <property type="entry name" value="ARSENICAL RESISTANCE OPERON REPRESSOR"/>
    <property type="match status" value="1"/>
</dbReference>
<dbReference type="InterPro" id="IPR036390">
    <property type="entry name" value="WH_DNA-bd_sf"/>
</dbReference>
<reference evidence="5" key="1">
    <citation type="journal article" date="2014" name="Front. Microbiol.">
        <title>High frequency of phylogenetically diverse reductive dehalogenase-homologous genes in deep subseafloor sedimentary metagenomes.</title>
        <authorList>
            <person name="Kawai M."/>
            <person name="Futagami T."/>
            <person name="Toyoda A."/>
            <person name="Takaki Y."/>
            <person name="Nishi S."/>
            <person name="Hori S."/>
            <person name="Arai W."/>
            <person name="Tsubouchi T."/>
            <person name="Morono Y."/>
            <person name="Uchiyama I."/>
            <person name="Ito T."/>
            <person name="Fujiyama A."/>
            <person name="Inagaki F."/>
            <person name="Takami H."/>
        </authorList>
    </citation>
    <scope>NUCLEOTIDE SEQUENCE</scope>
    <source>
        <strain evidence="5">Expedition CK06-06</strain>
    </source>
</reference>
<sequence length="109" mass="12838">MEATVKMFKALSDETRLRIYLLLLQGELCVCELEAILKIEQSRISHALRILKEADLISNYKTGKWNIYSANQKLKNNKIIQSLEDELKLFDQDLNNFKKCIKYTKKTKR</sequence>
<protein>
    <recommendedName>
        <fullName evidence="4">HTH arsR-type domain-containing protein</fullName>
    </recommendedName>
</protein>
<feature type="domain" description="HTH arsR-type" evidence="4">
    <location>
        <begin position="1"/>
        <end position="90"/>
    </location>
</feature>
<comment type="caution">
    <text evidence="5">The sequence shown here is derived from an EMBL/GenBank/DDBJ whole genome shotgun (WGS) entry which is preliminary data.</text>
</comment>
<keyword evidence="2" id="KW-0238">DNA-binding</keyword>
<organism evidence="5">
    <name type="scientific">marine sediment metagenome</name>
    <dbReference type="NCBI Taxonomy" id="412755"/>
    <lineage>
        <taxon>unclassified sequences</taxon>
        <taxon>metagenomes</taxon>
        <taxon>ecological metagenomes</taxon>
    </lineage>
</organism>
<dbReference type="InterPro" id="IPR036388">
    <property type="entry name" value="WH-like_DNA-bd_sf"/>
</dbReference>
<name>X1EBP2_9ZZZZ</name>
<dbReference type="InterPro" id="IPR011991">
    <property type="entry name" value="ArsR-like_HTH"/>
</dbReference>
<dbReference type="PRINTS" id="PR00778">
    <property type="entry name" value="HTHARSR"/>
</dbReference>
<proteinExistence type="predicted"/>
<dbReference type="PANTHER" id="PTHR33154">
    <property type="entry name" value="TRANSCRIPTIONAL REGULATOR, ARSR FAMILY"/>
    <property type="match status" value="1"/>
</dbReference>
<dbReference type="PROSITE" id="PS50987">
    <property type="entry name" value="HTH_ARSR_2"/>
    <property type="match status" value="1"/>
</dbReference>
<evidence type="ECO:0000256" key="1">
    <source>
        <dbReference type="ARBA" id="ARBA00023015"/>
    </source>
</evidence>
<evidence type="ECO:0000256" key="2">
    <source>
        <dbReference type="ARBA" id="ARBA00023125"/>
    </source>
</evidence>
<dbReference type="GO" id="GO:0003700">
    <property type="term" value="F:DNA-binding transcription factor activity"/>
    <property type="evidence" value="ECO:0007669"/>
    <property type="project" value="InterPro"/>
</dbReference>
<evidence type="ECO:0000259" key="4">
    <source>
        <dbReference type="PROSITE" id="PS50987"/>
    </source>
</evidence>
<accession>X1EBP2</accession>
<dbReference type="GO" id="GO:0003677">
    <property type="term" value="F:DNA binding"/>
    <property type="evidence" value="ECO:0007669"/>
    <property type="project" value="UniProtKB-KW"/>
</dbReference>
<dbReference type="NCBIfam" id="NF033788">
    <property type="entry name" value="HTH_metalloreg"/>
    <property type="match status" value="1"/>
</dbReference>
<keyword evidence="3" id="KW-0804">Transcription</keyword>
<dbReference type="AlphaFoldDB" id="X1EBP2"/>
<dbReference type="CDD" id="cd00090">
    <property type="entry name" value="HTH_ARSR"/>
    <property type="match status" value="1"/>
</dbReference>
<dbReference type="Pfam" id="PF01022">
    <property type="entry name" value="HTH_5"/>
    <property type="match status" value="1"/>
</dbReference>
<keyword evidence="1" id="KW-0805">Transcription regulation</keyword>
<evidence type="ECO:0000256" key="3">
    <source>
        <dbReference type="ARBA" id="ARBA00023163"/>
    </source>
</evidence>
<dbReference type="SMART" id="SM00418">
    <property type="entry name" value="HTH_ARSR"/>
    <property type="match status" value="1"/>
</dbReference>
<dbReference type="InterPro" id="IPR001845">
    <property type="entry name" value="HTH_ArsR_DNA-bd_dom"/>
</dbReference>